<dbReference type="EMBL" id="CADCVR010000003">
    <property type="protein sequence ID" value="CAA9472948.1"/>
    <property type="molecule type" value="Genomic_DNA"/>
</dbReference>
<dbReference type="Pfam" id="PF04069">
    <property type="entry name" value="OpuAC"/>
    <property type="match status" value="1"/>
</dbReference>
<evidence type="ECO:0000259" key="3">
    <source>
        <dbReference type="Pfam" id="PF04069"/>
    </source>
</evidence>
<feature type="signal peptide" evidence="2">
    <location>
        <begin position="1"/>
        <end position="22"/>
    </location>
</feature>
<dbReference type="AlphaFoldDB" id="A0A6J4RMI1"/>
<reference evidence="4" key="1">
    <citation type="submission" date="2020-02" db="EMBL/GenBank/DDBJ databases">
        <authorList>
            <person name="Meier V. D."/>
        </authorList>
    </citation>
    <scope>NUCLEOTIDE SEQUENCE</scope>
    <source>
        <strain evidence="4">AVDCRST_MAG53</strain>
    </source>
</reference>
<dbReference type="SUPFAM" id="SSF53850">
    <property type="entry name" value="Periplasmic binding protein-like II"/>
    <property type="match status" value="1"/>
</dbReference>
<dbReference type="Gene3D" id="3.40.190.120">
    <property type="entry name" value="Osmoprotection protein (prox), domain 2"/>
    <property type="match status" value="1"/>
</dbReference>
<feature type="domain" description="ABC-type glycine betaine transport system substrate-binding" evidence="3">
    <location>
        <begin position="61"/>
        <end position="325"/>
    </location>
</feature>
<feature type="chain" id="PRO_5039297508" evidence="2">
    <location>
        <begin position="23"/>
        <end position="330"/>
    </location>
</feature>
<gene>
    <name evidence="4" type="ORF">AVDCRST_MAG53-46</name>
</gene>
<name>A0A6J4RMI1_9ACTN</name>
<sequence>MTSVPRSILAILAALCVVLGLAACGSDDEASPDSAPSTPAASAPEESKVIKSDPANAGKGTITVGSKNFTEQYILGEVYAQTLEALGYKVRRRLNLGSEQVAYKALRGGDIDAYPEYTGTALTSFFEVKTKDVPPEADAAYELAKEKYKAAGITALARTPFENTFIIASTKETAEAAGNPKTVSELFAKNPDLSISGFPECRQRQDCLLGLRDTYGYKGKFVSSEGKFSDLDSGQSKLTLAFSTDPQLALKDKYAAYEDDKKFFPPYNISLGVKDEMVQKLGPETIETIERIQAGLTEEAMRELNRRVELDKQKPKAVAKAYLSESGFVE</sequence>
<dbReference type="Gene3D" id="3.40.190.10">
    <property type="entry name" value="Periplasmic binding protein-like II"/>
    <property type="match status" value="1"/>
</dbReference>
<evidence type="ECO:0000256" key="1">
    <source>
        <dbReference type="SAM" id="MobiDB-lite"/>
    </source>
</evidence>
<dbReference type="InterPro" id="IPR007210">
    <property type="entry name" value="ABC_Gly_betaine_transp_sub-bd"/>
</dbReference>
<dbReference type="PROSITE" id="PS51257">
    <property type="entry name" value="PROKAR_LIPOPROTEIN"/>
    <property type="match status" value="1"/>
</dbReference>
<dbReference type="GO" id="GO:0043190">
    <property type="term" value="C:ATP-binding cassette (ABC) transporter complex"/>
    <property type="evidence" value="ECO:0007669"/>
    <property type="project" value="InterPro"/>
</dbReference>
<organism evidence="4">
    <name type="scientific">uncultured Solirubrobacteraceae bacterium</name>
    <dbReference type="NCBI Taxonomy" id="1162706"/>
    <lineage>
        <taxon>Bacteria</taxon>
        <taxon>Bacillati</taxon>
        <taxon>Actinomycetota</taxon>
        <taxon>Thermoleophilia</taxon>
        <taxon>Solirubrobacterales</taxon>
        <taxon>Solirubrobacteraceae</taxon>
        <taxon>environmental samples</taxon>
    </lineage>
</organism>
<protein>
    <submittedName>
        <fullName evidence="4">ABC transporter, substrate-binding protein (Cluster 13, osmolytes)</fullName>
    </submittedName>
</protein>
<accession>A0A6J4RMI1</accession>
<dbReference type="GO" id="GO:0022857">
    <property type="term" value="F:transmembrane transporter activity"/>
    <property type="evidence" value="ECO:0007669"/>
    <property type="project" value="InterPro"/>
</dbReference>
<feature type="compositionally biased region" description="Low complexity" evidence="1">
    <location>
        <begin position="32"/>
        <end position="44"/>
    </location>
</feature>
<evidence type="ECO:0000256" key="2">
    <source>
        <dbReference type="SAM" id="SignalP"/>
    </source>
</evidence>
<keyword evidence="2" id="KW-0732">Signal</keyword>
<proteinExistence type="predicted"/>
<evidence type="ECO:0000313" key="4">
    <source>
        <dbReference type="EMBL" id="CAA9472948.1"/>
    </source>
</evidence>
<feature type="region of interest" description="Disordered" evidence="1">
    <location>
        <begin position="28"/>
        <end position="54"/>
    </location>
</feature>
<dbReference type="CDD" id="cd13528">
    <property type="entry name" value="PBP2_osmoprotectants"/>
    <property type="match status" value="1"/>
</dbReference>